<dbReference type="KEGG" id="tes:BW730_16890"/>
<protein>
    <recommendedName>
        <fullName evidence="3">Spermidine synthase</fullName>
    </recommendedName>
</protein>
<evidence type="ECO:0008006" key="3">
    <source>
        <dbReference type="Google" id="ProtNLM"/>
    </source>
</evidence>
<dbReference type="InterPro" id="IPR029063">
    <property type="entry name" value="SAM-dependent_MTases_sf"/>
</dbReference>
<dbReference type="SUPFAM" id="SSF53335">
    <property type="entry name" value="S-adenosyl-L-methionine-dependent methyltransferases"/>
    <property type="match status" value="1"/>
</dbReference>
<dbReference type="OrthoDB" id="8221452at2"/>
<keyword evidence="2" id="KW-1185">Reference proteome</keyword>
<proteinExistence type="predicted"/>
<evidence type="ECO:0000313" key="2">
    <source>
        <dbReference type="Proteomes" id="UP000188145"/>
    </source>
</evidence>
<dbReference type="Proteomes" id="UP000188145">
    <property type="component" value="Chromosome"/>
</dbReference>
<gene>
    <name evidence="1" type="ORF">BW730_16890</name>
</gene>
<dbReference type="EMBL" id="CP019606">
    <property type="protein sequence ID" value="AQP48923.1"/>
    <property type="molecule type" value="Genomic_DNA"/>
</dbReference>
<organism evidence="1 2">
    <name type="scientific">Tessaracoccus aquimaris</name>
    <dbReference type="NCBI Taxonomy" id="1332264"/>
    <lineage>
        <taxon>Bacteria</taxon>
        <taxon>Bacillati</taxon>
        <taxon>Actinomycetota</taxon>
        <taxon>Actinomycetes</taxon>
        <taxon>Propionibacteriales</taxon>
        <taxon>Propionibacteriaceae</taxon>
        <taxon>Tessaracoccus</taxon>
    </lineage>
</organism>
<name>A0A1Q2CS21_9ACTN</name>
<dbReference type="RefSeq" id="WP_077687274.1">
    <property type="nucleotide sequence ID" value="NZ_CP019606.1"/>
</dbReference>
<reference evidence="2" key="1">
    <citation type="submission" date="2017-02" db="EMBL/GenBank/DDBJ databases">
        <title>Tessaracoccus aquaemaris sp. nov., isolated from the intestine of a Korean rockfish, Sebastes schlegelii, in a marine aquaculture pond.</title>
        <authorList>
            <person name="Tak E.J."/>
            <person name="Bae J.-W."/>
        </authorList>
    </citation>
    <scope>NUCLEOTIDE SEQUENCE [LARGE SCALE GENOMIC DNA]</scope>
    <source>
        <strain evidence="2">NSG39</strain>
    </source>
</reference>
<dbReference type="NCBIfam" id="NF037959">
    <property type="entry name" value="MFS_SpdSyn"/>
    <property type="match status" value="1"/>
</dbReference>
<dbReference type="AlphaFoldDB" id="A0A1Q2CS21"/>
<evidence type="ECO:0000313" key="1">
    <source>
        <dbReference type="EMBL" id="AQP48923.1"/>
    </source>
</evidence>
<dbReference type="STRING" id="1332264.BW730_16890"/>
<sequence>MSERLFPDRDHPGAFWVRFGPTSQSWVDPDRPDFLAFEYVQHIAMVLDHTVLNTPAAQRLRVVHIGGAGMSLPRWVAWRRPGTAQVVCEPDTLLTEEVRRKIPLPPRSGIKVRDVDGRTGLSAMPDQWADVVIVDAFDGAQVPGELATEEALDEVRRICRGGAVAVFNVTDRSPFAWSKHLAGGLAERWRNLLIGMEPVVAKGKRFGNLVLVASDVRPDSAGIERESAKLTIGYRWITGREARDWPGGAVALRDEAAEPSPGPLGRGW</sequence>
<dbReference type="Gene3D" id="3.40.50.150">
    <property type="entry name" value="Vaccinia Virus protein VP39"/>
    <property type="match status" value="1"/>
</dbReference>
<accession>A0A1Q2CS21</accession>